<name>A0AC58LNX6_CASCN</name>
<dbReference type="Proteomes" id="UP001732720">
    <property type="component" value="Chromosome X"/>
</dbReference>
<reference evidence="2" key="1">
    <citation type="submission" date="2025-08" db="UniProtKB">
        <authorList>
            <consortium name="RefSeq"/>
        </authorList>
    </citation>
    <scope>IDENTIFICATION</scope>
</reference>
<accession>A0AC58LNX6</accession>
<protein>
    <submittedName>
        <fullName evidence="2">Paraneoplastic antigen Ma6F-like</fullName>
    </submittedName>
</protein>
<proteinExistence type="predicted"/>
<evidence type="ECO:0000313" key="2">
    <source>
        <dbReference type="RefSeq" id="XP_073918859.1"/>
    </source>
</evidence>
<keyword evidence="1" id="KW-1185">Reference proteome</keyword>
<gene>
    <name evidence="2" type="primary">LOC141419633</name>
</gene>
<dbReference type="RefSeq" id="XP_073918859.1">
    <property type="nucleotide sequence ID" value="XM_074062758.1"/>
</dbReference>
<organism evidence="1 2">
    <name type="scientific">Castor canadensis</name>
    <name type="common">American beaver</name>
    <dbReference type="NCBI Taxonomy" id="51338"/>
    <lineage>
        <taxon>Eukaryota</taxon>
        <taxon>Metazoa</taxon>
        <taxon>Chordata</taxon>
        <taxon>Craniata</taxon>
        <taxon>Vertebrata</taxon>
        <taxon>Euteleostomi</taxon>
        <taxon>Mammalia</taxon>
        <taxon>Eutheria</taxon>
        <taxon>Euarchontoglires</taxon>
        <taxon>Glires</taxon>
        <taxon>Rodentia</taxon>
        <taxon>Castorimorpha</taxon>
        <taxon>Castoridae</taxon>
        <taxon>Castor</taxon>
    </lineage>
</organism>
<sequence>MAWAMLQDWCRWMGANEQRSLLILGIPEDCPEDAFQEAVQAALWPVGRYRVLGKILRKELGARVALVEFADSLNRSLIPRQIPGNGGPWTVIFLPQAPDTELQDSPDFPAQPQGQAVAGAAGETGATGEGGGTGQDATGENGIPYVPGGSVEERSTGEEGAVGEAGDSGEKRPSGETGDAGVEGATGEAGEAGEKGGAGEAGDAGETEDAGEKEPANKEVAVGKAGSAGDKGLADEAGDAGGAGAAKETGDADEKGPADEAGDANEEALGERVIPLGAGVSFQEGALDEAEAAAEDVSVGEEGGEAEAEATGEARVSDEEGAAGDMGFAGVIGAVGVAGAAGEAGTAGEEGAFEAAGGTLGAGGWSRQWSQALQPILETMAYQELRTFSGTQEPGREAESFESWLDHANDMLYLWRHISERERRRRLVESLSGPALDLMCGLLEEHPDTPAQDCLATLVQAFGNKDTKVTARLKFLTCSQRPRETLFAYVMRLEGLLQMAREKGAIHRAIADQLRARQVLMRAWPNQILQNNLRRMQLERRLPGFVGLLRLVRETEVWEAALARNEQSRREEGAQAHIGGLAAAQAADAEPASAIDETSQASPANEDAGEPAPDPEHPAEATPAADAATKAGAGTGTEEAKVSPATQEGDNASASAGLSQAGSTEAPGGPTAAQMGSVSREAPGGPGWRQENLARRGEQEVTEEPVLEGLRAILKE</sequence>
<evidence type="ECO:0000313" key="1">
    <source>
        <dbReference type="Proteomes" id="UP001732720"/>
    </source>
</evidence>